<evidence type="ECO:0000256" key="1">
    <source>
        <dbReference type="ARBA" id="ARBA00000013"/>
    </source>
</evidence>
<feature type="binding site" evidence="17">
    <location>
        <position position="374"/>
    </location>
    <ligand>
        <name>(6S)-NADPHX</name>
        <dbReference type="ChEBI" id="CHEBI:64076"/>
    </ligand>
</feature>
<keyword evidence="23" id="KW-1185">Reference proteome</keyword>
<keyword evidence="10 17" id="KW-0520">NAD</keyword>
<evidence type="ECO:0000256" key="19">
    <source>
        <dbReference type="PIRNR" id="PIRNR017184"/>
    </source>
</evidence>
<keyword evidence="6 17" id="KW-0547">Nucleotide-binding</keyword>
<comment type="similarity">
    <text evidence="17">Belongs to the NnrD/CARKD family.</text>
</comment>
<evidence type="ECO:0000256" key="5">
    <source>
        <dbReference type="ARBA" id="ARBA00022723"/>
    </source>
</evidence>
<dbReference type="InterPro" id="IPR036652">
    <property type="entry name" value="YjeF_N_dom_sf"/>
</dbReference>
<organism evidence="22 23">
    <name type="scientific">Devosia rhizoryzae</name>
    <dbReference type="NCBI Taxonomy" id="2774137"/>
    <lineage>
        <taxon>Bacteria</taxon>
        <taxon>Pseudomonadati</taxon>
        <taxon>Pseudomonadota</taxon>
        <taxon>Alphaproteobacteria</taxon>
        <taxon>Hyphomicrobiales</taxon>
        <taxon>Devosiaceae</taxon>
        <taxon>Devosia</taxon>
    </lineage>
</organism>
<dbReference type="InterPro" id="IPR030677">
    <property type="entry name" value="Nnr"/>
</dbReference>
<feature type="binding site" evidence="17">
    <location>
        <position position="257"/>
    </location>
    <ligand>
        <name>(6S)-NADPHX</name>
        <dbReference type="ChEBI" id="CHEBI:64076"/>
    </ligand>
</feature>
<dbReference type="NCBIfam" id="TIGR00197">
    <property type="entry name" value="yjeF_nterm"/>
    <property type="match status" value="1"/>
</dbReference>
<dbReference type="HAMAP" id="MF_01965">
    <property type="entry name" value="NADHX_dehydratase"/>
    <property type="match status" value="1"/>
</dbReference>
<feature type="binding site" evidence="18">
    <location>
        <position position="124"/>
    </location>
    <ligand>
        <name>K(+)</name>
        <dbReference type="ChEBI" id="CHEBI:29103"/>
    </ligand>
</feature>
<dbReference type="EC" id="5.1.99.6" evidence="19"/>
<accession>A0ABX7C933</accession>
<dbReference type="PIRSF" id="PIRSF017184">
    <property type="entry name" value="Nnr"/>
    <property type="match status" value="1"/>
</dbReference>
<comment type="similarity">
    <text evidence="4 19">In the C-terminal section; belongs to the NnrD/CARKD family.</text>
</comment>
<evidence type="ECO:0000256" key="9">
    <source>
        <dbReference type="ARBA" id="ARBA00022958"/>
    </source>
</evidence>
<dbReference type="InterPro" id="IPR004443">
    <property type="entry name" value="YjeF_N_dom"/>
</dbReference>
<evidence type="ECO:0000256" key="17">
    <source>
        <dbReference type="HAMAP-Rule" id="MF_01965"/>
    </source>
</evidence>
<dbReference type="Pfam" id="PF01256">
    <property type="entry name" value="Carb_kinase"/>
    <property type="match status" value="1"/>
</dbReference>
<evidence type="ECO:0000256" key="14">
    <source>
        <dbReference type="ARBA" id="ARBA00025153"/>
    </source>
</evidence>
<evidence type="ECO:0000259" key="21">
    <source>
        <dbReference type="PROSITE" id="PS51385"/>
    </source>
</evidence>
<comment type="subunit">
    <text evidence="17">Homotetramer.</text>
</comment>
<comment type="cofactor">
    <cofactor evidence="17">
        <name>Mg(2+)</name>
        <dbReference type="ChEBI" id="CHEBI:18420"/>
    </cofactor>
</comment>
<feature type="binding site" evidence="18">
    <location>
        <begin position="63"/>
        <end position="67"/>
    </location>
    <ligand>
        <name>(6S)-NADPHX</name>
        <dbReference type="ChEBI" id="CHEBI:64076"/>
    </ligand>
</feature>
<feature type="binding site" evidence="18">
    <location>
        <position position="157"/>
    </location>
    <ligand>
        <name>(6S)-NADPHX</name>
        <dbReference type="ChEBI" id="CHEBI:64076"/>
    </ligand>
</feature>
<dbReference type="PROSITE" id="PS51383">
    <property type="entry name" value="YJEF_C_3"/>
    <property type="match status" value="1"/>
</dbReference>
<gene>
    <name evidence="18" type="primary">nnrE</name>
    <name evidence="17" type="synonym">nnrD</name>
    <name evidence="22" type="ORF">JI748_07205</name>
</gene>
<evidence type="ECO:0000256" key="10">
    <source>
        <dbReference type="ARBA" id="ARBA00023027"/>
    </source>
</evidence>
<dbReference type="Gene3D" id="3.40.50.10260">
    <property type="entry name" value="YjeF N-terminal domain"/>
    <property type="match status" value="1"/>
</dbReference>
<evidence type="ECO:0000313" key="22">
    <source>
        <dbReference type="EMBL" id="QQR40775.1"/>
    </source>
</evidence>
<proteinExistence type="inferred from homology"/>
<dbReference type="PROSITE" id="PS51385">
    <property type="entry name" value="YJEF_N"/>
    <property type="match status" value="1"/>
</dbReference>
<dbReference type="Proteomes" id="UP000595857">
    <property type="component" value="Chromosome"/>
</dbReference>
<keyword evidence="12 17" id="KW-0456">Lyase</keyword>
<evidence type="ECO:0000256" key="11">
    <source>
        <dbReference type="ARBA" id="ARBA00023235"/>
    </source>
</evidence>
<dbReference type="InterPro" id="IPR029056">
    <property type="entry name" value="Ribokinase-like"/>
</dbReference>
<dbReference type="PANTHER" id="PTHR12592:SF0">
    <property type="entry name" value="ATP-DEPENDENT (S)-NAD(P)H-HYDRATE DEHYDRATASE"/>
    <property type="match status" value="1"/>
</dbReference>
<evidence type="ECO:0000256" key="15">
    <source>
        <dbReference type="ARBA" id="ARBA00048238"/>
    </source>
</evidence>
<evidence type="ECO:0000313" key="23">
    <source>
        <dbReference type="Proteomes" id="UP000595857"/>
    </source>
</evidence>
<dbReference type="Pfam" id="PF03853">
    <property type="entry name" value="YjeF_N"/>
    <property type="match status" value="1"/>
</dbReference>
<keyword evidence="9 18" id="KW-0630">Potassium</keyword>
<dbReference type="RefSeq" id="WP_201636390.1">
    <property type="nucleotide sequence ID" value="NZ_CP068046.1"/>
</dbReference>
<dbReference type="SUPFAM" id="SSF64153">
    <property type="entry name" value="YjeF N-terminal domain-like"/>
    <property type="match status" value="1"/>
</dbReference>
<evidence type="ECO:0000256" key="12">
    <source>
        <dbReference type="ARBA" id="ARBA00023239"/>
    </source>
</evidence>
<feature type="domain" description="YjeF N-terminal" evidence="21">
    <location>
        <begin position="17"/>
        <end position="214"/>
    </location>
</feature>
<protein>
    <recommendedName>
        <fullName evidence="19">Bifunctional NAD(P)H-hydrate repair enzyme</fullName>
    </recommendedName>
    <alternativeName>
        <fullName evidence="19">Nicotinamide nucleotide repair protein</fullName>
    </alternativeName>
    <domain>
        <recommendedName>
            <fullName evidence="19">ADP-dependent (S)-NAD(P)H-hydrate dehydratase</fullName>
            <ecNumber evidence="19">4.2.1.136</ecNumber>
        </recommendedName>
        <alternativeName>
            <fullName evidence="19">ADP-dependent NAD(P)HX dehydratase</fullName>
        </alternativeName>
    </domain>
    <domain>
        <recommendedName>
            <fullName evidence="19">NAD(P)H-hydrate epimerase</fullName>
            <ecNumber evidence="19">5.1.99.6</ecNumber>
        </recommendedName>
    </domain>
</protein>
<evidence type="ECO:0000256" key="13">
    <source>
        <dbReference type="ARBA" id="ARBA00023268"/>
    </source>
</evidence>
<dbReference type="PANTHER" id="PTHR12592">
    <property type="entry name" value="ATP-DEPENDENT (S)-NAD(P)H-HYDRATE DEHYDRATASE FAMILY MEMBER"/>
    <property type="match status" value="1"/>
</dbReference>
<evidence type="ECO:0000256" key="6">
    <source>
        <dbReference type="ARBA" id="ARBA00022741"/>
    </source>
</evidence>
<evidence type="ECO:0000256" key="2">
    <source>
        <dbReference type="ARBA" id="ARBA00000909"/>
    </source>
</evidence>
<evidence type="ECO:0000256" key="16">
    <source>
        <dbReference type="ARBA" id="ARBA00049209"/>
    </source>
</evidence>
<dbReference type="EC" id="4.2.1.136" evidence="19"/>
<feature type="binding site" evidence="18">
    <location>
        <begin position="128"/>
        <end position="134"/>
    </location>
    <ligand>
        <name>(6S)-NADPHX</name>
        <dbReference type="ChEBI" id="CHEBI:64076"/>
    </ligand>
</feature>
<feature type="binding site" evidence="17">
    <location>
        <position position="437"/>
    </location>
    <ligand>
        <name>(6S)-NADPHX</name>
        <dbReference type="ChEBI" id="CHEBI:64076"/>
    </ligand>
</feature>
<keyword evidence="7 17" id="KW-0067">ATP-binding</keyword>
<sequence>MTQANAEAEILLTPSQMAQADRLAVEHGVASIDLMERAGEAVAEAIVARFEPGRALILCGPGNNGGDGFVVARLLTAQGWQADLHLLGDAKALEGDAATVAARYVGSVGNGENVDVCNYDLIVDALLGAGLDRDVSGRFAGVIEATNRSGRPVVSIDIPSGIDGATGAVRGAAVKASMTVTFFRRKPGHLLLPGRSHCGNLILADIGLPATVLNTIAAQTWRNRPGLWSLPVLSEDAHKFDRGHVVVVSGTALQTGASRLAALGAFRTGAGLVTLAGARDALLVHAAHVTAIMLREIATSADLAGFLYEKKIGAVVIGPAAGIGPETAKKVHAALQSSATLVLDADALTSFADEPKTLFAAIKSAAKPVVLTPHEGEFKRLFGDLTGDKLTRARAAARQSGATVILKGSDTVIAAPDGRAAINDNAPPWLGTAGAGDVLAGITAGLAQGMPGFEAACAAVYLHAEAAQAFGGPGMLSEDLPNLIPGVLKEL</sequence>
<keyword evidence="5 18" id="KW-0479">Metal-binding</keyword>
<comment type="function">
    <text evidence="14 19">Bifunctional enzyme that catalyzes the epimerization of the S- and R-forms of NAD(P)HX and the dehydration of the S-form of NAD(P)HX at the expense of ADP, which is converted to AMP. This allows the repair of both epimers of NAD(P)HX, a damaged form of NAD(P)H that is a result of enzymatic or heat-dependent hydration.</text>
</comment>
<comment type="caution">
    <text evidence="17">Lacks conserved residue(s) required for the propagation of feature annotation.</text>
</comment>
<feature type="binding site" evidence="17">
    <location>
        <begin position="407"/>
        <end position="411"/>
    </location>
    <ligand>
        <name>AMP</name>
        <dbReference type="ChEBI" id="CHEBI:456215"/>
    </ligand>
</feature>
<dbReference type="InterPro" id="IPR000631">
    <property type="entry name" value="CARKD"/>
</dbReference>
<reference evidence="22 23" key="1">
    <citation type="submission" date="2021-01" db="EMBL/GenBank/DDBJ databases">
        <title>Genome seq and assembly of Devosia sp. LEGU1.</title>
        <authorList>
            <person name="Chhetri G."/>
        </authorList>
    </citation>
    <scope>NUCLEOTIDE SEQUENCE [LARGE SCALE GENOMIC DNA]</scope>
    <source>
        <strain evidence="22 23">LEGU1</strain>
    </source>
</reference>
<comment type="cofactor">
    <cofactor evidence="18 19">
        <name>K(+)</name>
        <dbReference type="ChEBI" id="CHEBI:29103"/>
    </cofactor>
    <text evidence="18 19">Binds 1 potassium ion per subunit.</text>
</comment>
<comment type="catalytic activity">
    <reaction evidence="15 17 19">
        <text>(6S)-NADHX + ADP = AMP + phosphate + NADH + H(+)</text>
        <dbReference type="Rhea" id="RHEA:32223"/>
        <dbReference type="ChEBI" id="CHEBI:15378"/>
        <dbReference type="ChEBI" id="CHEBI:43474"/>
        <dbReference type="ChEBI" id="CHEBI:57945"/>
        <dbReference type="ChEBI" id="CHEBI:64074"/>
        <dbReference type="ChEBI" id="CHEBI:456215"/>
        <dbReference type="ChEBI" id="CHEBI:456216"/>
        <dbReference type="EC" id="4.2.1.136"/>
    </reaction>
</comment>
<keyword evidence="8 17" id="KW-0521">NADP</keyword>
<evidence type="ECO:0000256" key="4">
    <source>
        <dbReference type="ARBA" id="ARBA00009524"/>
    </source>
</evidence>
<comment type="catalytic activity">
    <reaction evidence="2 18 19">
        <text>(6R)-NADPHX = (6S)-NADPHX</text>
        <dbReference type="Rhea" id="RHEA:32227"/>
        <dbReference type="ChEBI" id="CHEBI:64076"/>
        <dbReference type="ChEBI" id="CHEBI:64077"/>
        <dbReference type="EC" id="5.1.99.6"/>
    </reaction>
</comment>
<evidence type="ECO:0000256" key="8">
    <source>
        <dbReference type="ARBA" id="ARBA00022857"/>
    </source>
</evidence>
<comment type="catalytic activity">
    <reaction evidence="1 18 19">
        <text>(6R)-NADHX = (6S)-NADHX</text>
        <dbReference type="Rhea" id="RHEA:32215"/>
        <dbReference type="ChEBI" id="CHEBI:64074"/>
        <dbReference type="ChEBI" id="CHEBI:64075"/>
        <dbReference type="EC" id="5.1.99.6"/>
    </reaction>
</comment>
<feature type="binding site" evidence="18">
    <location>
        <position position="64"/>
    </location>
    <ligand>
        <name>K(+)</name>
        <dbReference type="ChEBI" id="CHEBI:29103"/>
    </ligand>
</feature>
<dbReference type="GO" id="GO:0052856">
    <property type="term" value="F:NAD(P)HX epimerase activity"/>
    <property type="evidence" value="ECO:0007669"/>
    <property type="project" value="UniProtKB-EC"/>
</dbReference>
<keyword evidence="11 18" id="KW-0413">Isomerase</keyword>
<feature type="binding site" evidence="18">
    <location>
        <position position="160"/>
    </location>
    <ligand>
        <name>K(+)</name>
        <dbReference type="ChEBI" id="CHEBI:29103"/>
    </ligand>
</feature>
<name>A0ABX7C933_9HYPH</name>
<feature type="domain" description="YjeF C-terminal" evidence="20">
    <location>
        <begin position="222"/>
        <end position="491"/>
    </location>
</feature>
<dbReference type="HAMAP" id="MF_01966">
    <property type="entry name" value="NADHX_epimerase"/>
    <property type="match status" value="1"/>
</dbReference>
<feature type="binding site" evidence="17">
    <location>
        <position position="436"/>
    </location>
    <ligand>
        <name>AMP</name>
        <dbReference type="ChEBI" id="CHEBI:456215"/>
    </ligand>
</feature>
<keyword evidence="13" id="KW-0511">Multifunctional enzyme</keyword>
<dbReference type="EMBL" id="CP068046">
    <property type="protein sequence ID" value="QQR40775.1"/>
    <property type="molecule type" value="Genomic_DNA"/>
</dbReference>
<evidence type="ECO:0000256" key="3">
    <source>
        <dbReference type="ARBA" id="ARBA00006001"/>
    </source>
</evidence>
<evidence type="ECO:0000256" key="7">
    <source>
        <dbReference type="ARBA" id="ARBA00022840"/>
    </source>
</evidence>
<comment type="similarity">
    <text evidence="18">Belongs to the NnrE/AIBP family.</text>
</comment>
<comment type="similarity">
    <text evidence="3 19">In the N-terminal section; belongs to the NnrE/AIBP family.</text>
</comment>
<comment type="function">
    <text evidence="17">Catalyzes the dehydration of the S-form of NAD(P)HX at the expense of ADP, which is converted to AMP. Together with NAD(P)HX epimerase, which catalyzes the epimerization of the S- and R-forms, the enzyme allows the repair of both epimers of NAD(P)HX, a damaged form of NAD(P)H that is a result of enzymatic or heat-dependent hydration.</text>
</comment>
<dbReference type="CDD" id="cd01171">
    <property type="entry name" value="YXKO-related"/>
    <property type="match status" value="1"/>
</dbReference>
<dbReference type="NCBIfam" id="TIGR00196">
    <property type="entry name" value="yjeF_cterm"/>
    <property type="match status" value="1"/>
</dbReference>
<evidence type="ECO:0000259" key="20">
    <source>
        <dbReference type="PROSITE" id="PS51383"/>
    </source>
</evidence>
<comment type="function">
    <text evidence="18">Catalyzes the epimerization of the S- and R-forms of NAD(P)HX, a damaged form of NAD(P)H that is a result of enzymatic or heat-dependent hydration. This is a prerequisite for the S-specific NAD(P)H-hydrate dehydratase to allow the repair of both epimers of NAD(P)HX.</text>
</comment>
<dbReference type="Gene3D" id="3.40.1190.20">
    <property type="match status" value="1"/>
</dbReference>
<evidence type="ECO:0000256" key="18">
    <source>
        <dbReference type="HAMAP-Rule" id="MF_01966"/>
    </source>
</evidence>
<comment type="catalytic activity">
    <reaction evidence="16 17 19">
        <text>(6S)-NADPHX + ADP = AMP + phosphate + NADPH + H(+)</text>
        <dbReference type="Rhea" id="RHEA:32235"/>
        <dbReference type="ChEBI" id="CHEBI:15378"/>
        <dbReference type="ChEBI" id="CHEBI:43474"/>
        <dbReference type="ChEBI" id="CHEBI:57783"/>
        <dbReference type="ChEBI" id="CHEBI:64076"/>
        <dbReference type="ChEBI" id="CHEBI:456215"/>
        <dbReference type="ChEBI" id="CHEBI:456216"/>
        <dbReference type="EC" id="4.2.1.136"/>
    </reaction>
</comment>
<dbReference type="SUPFAM" id="SSF53613">
    <property type="entry name" value="Ribokinase-like"/>
    <property type="match status" value="1"/>
</dbReference>